<gene>
    <name evidence="5" type="ORF">EI220_05220</name>
    <name evidence="6" type="ORF">EJA00_07090</name>
    <name evidence="7" type="ORF">FAJ35_11015</name>
</gene>
<dbReference type="Proteomes" id="UP000273973">
    <property type="component" value="Unassembled WGS sequence"/>
</dbReference>
<evidence type="ECO:0000256" key="1">
    <source>
        <dbReference type="ARBA" id="ARBA00022692"/>
    </source>
</evidence>
<dbReference type="GO" id="GO:0030255">
    <property type="term" value="P:protein secretion by the type IV secretion system"/>
    <property type="evidence" value="ECO:0007669"/>
    <property type="project" value="InterPro"/>
</dbReference>
<accession>A0A3R8S3B7</accession>
<reference evidence="6 8" key="2">
    <citation type="submission" date="2018-11" db="EMBL/GenBank/DDBJ databases">
        <authorList>
            <person name="Stevens M.J."/>
            <person name="Cernela N."/>
            <person name="Spoerry Serrano N."/>
            <person name="Schmitt S."/>
            <person name="Schrenzel J."/>
            <person name="Stephan R."/>
        </authorList>
    </citation>
    <scope>NUCLEOTIDE SEQUENCE [LARGE SCALE GENOMIC DNA]</scope>
    <source>
        <strain evidence="6 8">SS1014</strain>
    </source>
</reference>
<evidence type="ECO:0000313" key="9">
    <source>
        <dbReference type="Proteomes" id="UP000278566"/>
    </source>
</evidence>
<dbReference type="EMBL" id="SSXL01000056">
    <property type="protein sequence ID" value="TIH99094.1"/>
    <property type="molecule type" value="Genomic_DNA"/>
</dbReference>
<dbReference type="EMBL" id="RRZO01000023">
    <property type="protein sequence ID" value="RRN51165.1"/>
    <property type="molecule type" value="Genomic_DNA"/>
</dbReference>
<evidence type="ECO:0000256" key="4">
    <source>
        <dbReference type="SAM" id="Phobius"/>
    </source>
</evidence>
<dbReference type="RefSeq" id="WP_024409879.1">
    <property type="nucleotide sequence ID" value="NZ_JAIMDZ010000056.1"/>
</dbReference>
<reference evidence="7 10" key="4">
    <citation type="submission" date="2019-04" db="EMBL/GenBank/DDBJ databases">
        <title>Genome analysis of Streptococcus suis strain WUSS327.</title>
        <authorList>
            <person name="Chen H."/>
            <person name="Gao X."/>
            <person name="Wu Z."/>
        </authorList>
    </citation>
    <scope>NUCLEOTIDE SEQUENCE [LARGE SCALE GENOMIC DNA]</scope>
    <source>
        <strain evidence="7 10">WUSS327</strain>
    </source>
</reference>
<dbReference type="EMBL" id="RSDG01000047">
    <property type="protein sequence ID" value="RRR47815.1"/>
    <property type="molecule type" value="Genomic_DNA"/>
</dbReference>
<feature type="transmembrane region" description="Helical" evidence="4">
    <location>
        <begin position="21"/>
        <end position="42"/>
    </location>
</feature>
<organism evidence="6 8">
    <name type="scientific">Streptococcus suis</name>
    <dbReference type="NCBI Taxonomy" id="1307"/>
    <lineage>
        <taxon>Bacteria</taxon>
        <taxon>Bacillati</taxon>
        <taxon>Bacillota</taxon>
        <taxon>Bacilli</taxon>
        <taxon>Lactobacillales</taxon>
        <taxon>Streptococcaceae</taxon>
        <taxon>Streptococcus</taxon>
    </lineage>
</organism>
<dbReference type="AlphaFoldDB" id="A0A3R8S3B7"/>
<feature type="transmembrane region" description="Helical" evidence="4">
    <location>
        <begin position="218"/>
        <end position="235"/>
    </location>
</feature>
<protein>
    <submittedName>
        <fullName evidence="7">Type IV secretion system protein</fullName>
    </submittedName>
</protein>
<reference evidence="6 8" key="3">
    <citation type="submission" date="2018-12" db="EMBL/GenBank/DDBJ databases">
        <title>Whole-genome sequences of fifteen clinical Streptococcus suis strains isolated from pigs between 2006 and 2018.</title>
        <authorList>
            <person name="Stevens M.J.A."/>
            <person name="Cernela N."/>
            <person name="Spoerry Serrano N."/>
            <person name="Schmitt S."/>
            <person name="Schrenzel J."/>
            <person name="Stephan R."/>
        </authorList>
    </citation>
    <scope>NUCLEOTIDE SEQUENCE [LARGE SCALE GENOMIC DNA]</scope>
    <source>
        <strain evidence="6 8">SS1014</strain>
    </source>
</reference>
<feature type="transmembrane region" description="Helical" evidence="4">
    <location>
        <begin position="149"/>
        <end position="166"/>
    </location>
</feature>
<feature type="transmembrane region" description="Helical" evidence="4">
    <location>
        <begin position="71"/>
        <end position="91"/>
    </location>
</feature>
<reference evidence="5 9" key="1">
    <citation type="submission" date="2018-11" db="EMBL/GenBank/DDBJ databases">
        <title>Changes in penicillin susceptibility of Streptococcus suis isolates by amino acid alterations in the penicillin-binding protein.</title>
        <authorList>
            <person name="Niemann L."/>
            <person name="Eichhorn I."/>
        </authorList>
    </citation>
    <scope>NUCLEOTIDE SEQUENCE [LARGE SCALE GENOMIC DNA]</scope>
    <source>
        <strain evidence="5 9">IMT40738</strain>
    </source>
</reference>
<evidence type="ECO:0000256" key="2">
    <source>
        <dbReference type="ARBA" id="ARBA00022989"/>
    </source>
</evidence>
<comment type="caution">
    <text evidence="6">The sequence shown here is derived from an EMBL/GenBank/DDBJ whole genome shotgun (WGS) entry which is preliminary data.</text>
</comment>
<evidence type="ECO:0000313" key="5">
    <source>
        <dbReference type="EMBL" id="RRN51165.1"/>
    </source>
</evidence>
<feature type="transmembrane region" description="Helical" evidence="4">
    <location>
        <begin position="178"/>
        <end position="198"/>
    </location>
</feature>
<evidence type="ECO:0000256" key="3">
    <source>
        <dbReference type="ARBA" id="ARBA00023136"/>
    </source>
</evidence>
<keyword evidence="3 4" id="KW-0472">Membrane</keyword>
<proteinExistence type="predicted"/>
<keyword evidence="2 4" id="KW-1133">Transmembrane helix</keyword>
<feature type="transmembrane region" description="Helical" evidence="4">
    <location>
        <begin position="124"/>
        <end position="143"/>
    </location>
</feature>
<sequence>MNASELTKSLANYSSAVDNSVNLIVSATQPLAYIIIGVFFLLELDSQYKYFKQEGAGLTANVWMELALKYIFAYLLVFYSSTIFDAILELFNIGIKLVDKVLPNTDSAFNVDLSKIKGWFLKNVIGLIGNIVNFVAGLSTKVIAMMRYFQMYVLKALGPLMVAFFMSDATRPTMINVLKMFASAALQGIILIIVLRLYPAIVTDDLLKLNDSGADGLYIAFSSIAKGIIFIFMLFGSQRVAKNLIGSN</sequence>
<dbReference type="InterPro" id="IPR007688">
    <property type="entry name" value="Conjugal_tfr_TrbL/VirB6"/>
</dbReference>
<evidence type="ECO:0000313" key="7">
    <source>
        <dbReference type="EMBL" id="TIH99094.1"/>
    </source>
</evidence>
<keyword evidence="1 4" id="KW-0812">Transmembrane</keyword>
<dbReference type="Pfam" id="PF04610">
    <property type="entry name" value="TrbL"/>
    <property type="match status" value="1"/>
</dbReference>
<evidence type="ECO:0000313" key="8">
    <source>
        <dbReference type="Proteomes" id="UP000273973"/>
    </source>
</evidence>
<evidence type="ECO:0000313" key="10">
    <source>
        <dbReference type="Proteomes" id="UP000309259"/>
    </source>
</evidence>
<dbReference type="Proteomes" id="UP000309259">
    <property type="component" value="Unassembled WGS sequence"/>
</dbReference>
<evidence type="ECO:0000313" key="6">
    <source>
        <dbReference type="EMBL" id="RRR47815.1"/>
    </source>
</evidence>
<dbReference type="Proteomes" id="UP000278566">
    <property type="component" value="Unassembled WGS sequence"/>
</dbReference>
<name>A0A3R8S3B7_STRSU</name>